<dbReference type="STRING" id="1507870.A0A1V8SX98"/>
<dbReference type="Gene3D" id="6.10.140.2220">
    <property type="match status" value="1"/>
</dbReference>
<dbReference type="InParanoid" id="A0A1V8SX98"/>
<feature type="domain" description="MYND-type" evidence="4">
    <location>
        <begin position="9"/>
        <end position="56"/>
    </location>
</feature>
<dbReference type="AlphaFoldDB" id="A0A1V8SX98"/>
<dbReference type="InterPro" id="IPR002893">
    <property type="entry name" value="Znf_MYND"/>
</dbReference>
<keyword evidence="1" id="KW-0479">Metal-binding</keyword>
<evidence type="ECO:0000256" key="2">
    <source>
        <dbReference type="ARBA" id="ARBA00022771"/>
    </source>
</evidence>
<dbReference type="Proteomes" id="UP000192596">
    <property type="component" value="Unassembled WGS sequence"/>
</dbReference>
<sequence length="334" mass="36390">MASHTNGKCKVCSKPAGTRCSRCAEGVEYDGSPSAAVHYCSSGCQKSDFPSHKKACKTSHNRKLLYRAASLAQATFYALQKSTFQLNVTEVVLDSATKKLRVFVGGTTADQAANPLDLFKDDRALHSALATWSSSNDLFEASMLAQTLVRLAFFGIADIVAHLKFKPPAASRIVEFASTAIDSEPVETSQDGEHVVLIIGTEDGFFALDVAGAELGIHEPLVPVPVYMQKVVEIRKVTMHKQARDAVEFLSRWLCADPVTVQGPQVSKATDKLAAARTQMIMQCNLIKNFVLDKRATDLTKVLAGRREVFEDFVSEVAKELVANMPRSMSSQSK</sequence>
<organism evidence="5 6">
    <name type="scientific">Cryoendolithus antarcticus</name>
    <dbReference type="NCBI Taxonomy" id="1507870"/>
    <lineage>
        <taxon>Eukaryota</taxon>
        <taxon>Fungi</taxon>
        <taxon>Dikarya</taxon>
        <taxon>Ascomycota</taxon>
        <taxon>Pezizomycotina</taxon>
        <taxon>Dothideomycetes</taxon>
        <taxon>Dothideomycetidae</taxon>
        <taxon>Cladosporiales</taxon>
        <taxon>Cladosporiaceae</taxon>
        <taxon>Cryoendolithus</taxon>
    </lineage>
</organism>
<dbReference type="SUPFAM" id="SSF144232">
    <property type="entry name" value="HIT/MYND zinc finger-like"/>
    <property type="match status" value="1"/>
</dbReference>
<evidence type="ECO:0000256" key="3">
    <source>
        <dbReference type="ARBA" id="ARBA00022833"/>
    </source>
</evidence>
<proteinExistence type="predicted"/>
<protein>
    <recommendedName>
        <fullName evidence="4">MYND-type domain-containing protein</fullName>
    </recommendedName>
</protein>
<dbReference type="GO" id="GO:0008270">
    <property type="term" value="F:zinc ion binding"/>
    <property type="evidence" value="ECO:0007669"/>
    <property type="project" value="UniProtKB-KW"/>
</dbReference>
<comment type="caution">
    <text evidence="5">The sequence shown here is derived from an EMBL/GenBank/DDBJ whole genome shotgun (WGS) entry which is preliminary data.</text>
</comment>
<evidence type="ECO:0000313" key="6">
    <source>
        <dbReference type="Proteomes" id="UP000192596"/>
    </source>
</evidence>
<dbReference type="Pfam" id="PF01753">
    <property type="entry name" value="zf-MYND"/>
    <property type="match status" value="1"/>
</dbReference>
<evidence type="ECO:0000259" key="4">
    <source>
        <dbReference type="Pfam" id="PF01753"/>
    </source>
</evidence>
<accession>A0A1V8SX98</accession>
<keyword evidence="2" id="KW-0863">Zinc-finger</keyword>
<evidence type="ECO:0000313" key="5">
    <source>
        <dbReference type="EMBL" id="OQO03783.1"/>
    </source>
</evidence>
<dbReference type="OrthoDB" id="432970at2759"/>
<gene>
    <name evidence="5" type="ORF">B0A48_10423</name>
</gene>
<keyword evidence="6" id="KW-1185">Reference proteome</keyword>
<evidence type="ECO:0000256" key="1">
    <source>
        <dbReference type="ARBA" id="ARBA00022723"/>
    </source>
</evidence>
<keyword evidence="3" id="KW-0862">Zinc</keyword>
<dbReference type="EMBL" id="NAJO01000023">
    <property type="protein sequence ID" value="OQO03783.1"/>
    <property type="molecule type" value="Genomic_DNA"/>
</dbReference>
<name>A0A1V8SX98_9PEZI</name>
<reference evidence="6" key="1">
    <citation type="submission" date="2017-03" db="EMBL/GenBank/DDBJ databases">
        <title>Genomes of endolithic fungi from Antarctica.</title>
        <authorList>
            <person name="Coleine C."/>
            <person name="Masonjones S."/>
            <person name="Stajich J.E."/>
        </authorList>
    </citation>
    <scope>NUCLEOTIDE SEQUENCE [LARGE SCALE GENOMIC DNA]</scope>
    <source>
        <strain evidence="6">CCFEE 5527</strain>
    </source>
</reference>